<dbReference type="Proteomes" id="UP000248741">
    <property type="component" value="Chromosome 1"/>
</dbReference>
<evidence type="ECO:0008006" key="4">
    <source>
        <dbReference type="Google" id="ProtNLM"/>
    </source>
</evidence>
<keyword evidence="1" id="KW-0472">Membrane</keyword>
<evidence type="ECO:0000313" key="2">
    <source>
        <dbReference type="EMBL" id="SQG49867.1"/>
    </source>
</evidence>
<dbReference type="EMBL" id="LS483400">
    <property type="protein sequence ID" value="SQG49867.1"/>
    <property type="molecule type" value="Genomic_DNA"/>
</dbReference>
<keyword evidence="1" id="KW-1133">Transmembrane helix</keyword>
<dbReference type="RefSeq" id="WP_095075664.1">
    <property type="nucleotide sequence ID" value="NZ_CP068134.1"/>
</dbReference>
<evidence type="ECO:0000256" key="1">
    <source>
        <dbReference type="SAM" id="Phobius"/>
    </source>
</evidence>
<sequence length="152" mass="17065">MDIPQLIGTIATTIGAIASICGGIYAHHQAKESKTQAERALQAAESVAKTQKMALAAEQKRFFLEPLDGNKVRVHNPGIENIERIDIASDQIPNRHMSLRPINIGEHTDIELIQKIHPWRCMYFTVKVHLLDGAPLEMEYSGADIRAQWRDE</sequence>
<keyword evidence="1" id="KW-0812">Transmembrane</keyword>
<organism evidence="2 3">
    <name type="scientific">Corynebacterium ulcerans</name>
    <dbReference type="NCBI Taxonomy" id="65058"/>
    <lineage>
        <taxon>Bacteria</taxon>
        <taxon>Bacillati</taxon>
        <taxon>Actinomycetota</taxon>
        <taxon>Actinomycetes</taxon>
        <taxon>Mycobacteriales</taxon>
        <taxon>Corynebacteriaceae</taxon>
        <taxon>Corynebacterium</taxon>
    </lineage>
</organism>
<proteinExistence type="predicted"/>
<dbReference type="AlphaFoldDB" id="A0ABD7MPK7"/>
<name>A0ABD7MPK7_CORUL</name>
<protein>
    <recommendedName>
        <fullName evidence="4">Secreted protein</fullName>
    </recommendedName>
</protein>
<feature type="transmembrane region" description="Helical" evidence="1">
    <location>
        <begin position="6"/>
        <end position="26"/>
    </location>
</feature>
<gene>
    <name evidence="2" type="ORF">NCTC7908_00091</name>
</gene>
<reference evidence="2 3" key="1">
    <citation type="submission" date="2018-06" db="EMBL/GenBank/DDBJ databases">
        <authorList>
            <consortium name="Pathogen Informatics"/>
            <person name="Doyle S."/>
        </authorList>
    </citation>
    <scope>NUCLEOTIDE SEQUENCE [LARGE SCALE GENOMIC DNA]</scope>
    <source>
        <strain evidence="2 3">NCTC7908</strain>
    </source>
</reference>
<accession>A0ABD7MPK7</accession>
<evidence type="ECO:0000313" key="3">
    <source>
        <dbReference type="Proteomes" id="UP000248741"/>
    </source>
</evidence>